<dbReference type="AlphaFoldDB" id="A0ABD0KAX5"/>
<evidence type="ECO:0000256" key="1">
    <source>
        <dbReference type="SAM" id="MobiDB-lite"/>
    </source>
</evidence>
<reference evidence="2 3" key="1">
    <citation type="journal article" date="2023" name="Sci. Data">
        <title>Genome assembly of the Korean intertidal mud-creeper Batillaria attramentaria.</title>
        <authorList>
            <person name="Patra A.K."/>
            <person name="Ho P.T."/>
            <person name="Jun S."/>
            <person name="Lee S.J."/>
            <person name="Kim Y."/>
            <person name="Won Y.J."/>
        </authorList>
    </citation>
    <scope>NUCLEOTIDE SEQUENCE [LARGE SCALE GENOMIC DNA]</scope>
    <source>
        <strain evidence="2">Wonlab-2016</strain>
    </source>
</reference>
<evidence type="ECO:0000313" key="3">
    <source>
        <dbReference type="Proteomes" id="UP001519460"/>
    </source>
</evidence>
<organism evidence="2 3">
    <name type="scientific">Batillaria attramentaria</name>
    <dbReference type="NCBI Taxonomy" id="370345"/>
    <lineage>
        <taxon>Eukaryota</taxon>
        <taxon>Metazoa</taxon>
        <taxon>Spiralia</taxon>
        <taxon>Lophotrochozoa</taxon>
        <taxon>Mollusca</taxon>
        <taxon>Gastropoda</taxon>
        <taxon>Caenogastropoda</taxon>
        <taxon>Sorbeoconcha</taxon>
        <taxon>Cerithioidea</taxon>
        <taxon>Batillariidae</taxon>
        <taxon>Batillaria</taxon>
    </lineage>
</organism>
<sequence length="343" mass="39533">PQLDGCYRRLSDILEIVLQKRAFSRVFEKGEIWLRLACDGAKITKHKDSVKATVKLISDQRDALTQECVKCSPDNELTLLFYMGKEDRATTGMWTEHPFPELKATAEHGIDILGRHLSVKWRQEERKGFSNPDLVPWIPFKHMVPDELHLRMRITSKLLNQVVKWCLEVKTTKALEAEMRRIHVDFRLYEEVGDDDCGQGPQMDALRSAVNRSSSVSEKDDQDKLPSQASEDTAKSQSSEGSANKTFQEKWLKEFPWLYRDTHGSVLQNLQAGKLQKPLRSWGIEEQSEISPPKTPRVKRPPSSRQCNQPEAYYSHPAVSSHYPYRSAVHARDCKVHRRRRIA</sequence>
<feature type="region of interest" description="Disordered" evidence="1">
    <location>
        <begin position="199"/>
        <end position="245"/>
    </location>
</feature>
<name>A0ABD0KAX5_9CAEN</name>
<feature type="compositionally biased region" description="Polar residues" evidence="1">
    <location>
        <begin position="225"/>
        <end position="245"/>
    </location>
</feature>
<evidence type="ECO:0000313" key="2">
    <source>
        <dbReference type="EMBL" id="KAK7484131.1"/>
    </source>
</evidence>
<accession>A0ABD0KAX5</accession>
<comment type="caution">
    <text evidence="2">The sequence shown here is derived from an EMBL/GenBank/DDBJ whole genome shotgun (WGS) entry which is preliminary data.</text>
</comment>
<feature type="region of interest" description="Disordered" evidence="1">
    <location>
        <begin position="284"/>
        <end position="319"/>
    </location>
</feature>
<dbReference type="EMBL" id="JACVVK020000215">
    <property type="protein sequence ID" value="KAK7484131.1"/>
    <property type="molecule type" value="Genomic_DNA"/>
</dbReference>
<dbReference type="Proteomes" id="UP001519460">
    <property type="component" value="Unassembled WGS sequence"/>
</dbReference>
<protein>
    <submittedName>
        <fullName evidence="2">Uncharacterized protein</fullName>
    </submittedName>
</protein>
<keyword evidence="3" id="KW-1185">Reference proteome</keyword>
<proteinExistence type="predicted"/>
<feature type="non-terminal residue" evidence="2">
    <location>
        <position position="1"/>
    </location>
</feature>
<gene>
    <name evidence="2" type="ORF">BaRGS_00024620</name>
</gene>